<organism evidence="7 8">
    <name type="scientific">Desulfovibrio piger</name>
    <dbReference type="NCBI Taxonomy" id="901"/>
    <lineage>
        <taxon>Bacteria</taxon>
        <taxon>Pseudomonadati</taxon>
        <taxon>Thermodesulfobacteriota</taxon>
        <taxon>Desulfovibrionia</taxon>
        <taxon>Desulfovibrionales</taxon>
        <taxon>Desulfovibrionaceae</taxon>
        <taxon>Desulfovibrio</taxon>
    </lineage>
</organism>
<dbReference type="InterPro" id="IPR036397">
    <property type="entry name" value="RNaseH_sf"/>
</dbReference>
<comment type="caution">
    <text evidence="7">The sequence shown here is derived from an EMBL/GenBank/DDBJ whole genome shotgun (WGS) entry which is preliminary data.</text>
</comment>
<keyword evidence="6" id="KW-0234">DNA repair</keyword>
<dbReference type="RefSeq" id="WP_168936203.1">
    <property type="nucleotide sequence ID" value="NZ_JABAFY010000049.1"/>
</dbReference>
<name>A0A848CJ55_9BACT</name>
<dbReference type="GO" id="GO:0006281">
    <property type="term" value="P:DNA repair"/>
    <property type="evidence" value="ECO:0007669"/>
    <property type="project" value="UniProtKB-KW"/>
</dbReference>
<dbReference type="Proteomes" id="UP000522333">
    <property type="component" value="Unassembled WGS sequence"/>
</dbReference>
<evidence type="ECO:0000256" key="3">
    <source>
        <dbReference type="ARBA" id="ARBA00022842"/>
    </source>
</evidence>
<dbReference type="EMBL" id="JABAFY010000049">
    <property type="protein sequence ID" value="NME52899.1"/>
    <property type="molecule type" value="Genomic_DNA"/>
</dbReference>
<proteinExistence type="inferred from homology"/>
<keyword evidence="2" id="KW-0227">DNA damage</keyword>
<evidence type="ECO:0000313" key="7">
    <source>
        <dbReference type="EMBL" id="NME52899.1"/>
    </source>
</evidence>
<dbReference type="Gene3D" id="3.30.420.10">
    <property type="entry name" value="Ribonuclease H-like superfamily/Ribonuclease H"/>
    <property type="match status" value="1"/>
</dbReference>
<dbReference type="InterPro" id="IPR012337">
    <property type="entry name" value="RNaseH-like_sf"/>
</dbReference>
<evidence type="ECO:0000256" key="5">
    <source>
        <dbReference type="ARBA" id="ARBA00023172"/>
    </source>
</evidence>
<sequence length="196" mass="21304">MEPDANRIFVGIDPSSRNTGVVCLDGDGRLVAAVNGRDFFSPGKEAYDIWRHVAQASGIRDFLSAFSIAAIAYEDYSFGSVHRAYTLAEFNGILKAGLLDVFGGIPIFVAPTVNKKFGTGDGRAGKESVMERAGKECPDLLKLPEKQLTSDVCDAWSLAKLAWYVARPEKAAKADFGSDLLRTRLEIAASIRNNRN</sequence>
<gene>
    <name evidence="7" type="ORF">HF854_10315</name>
</gene>
<keyword evidence="5" id="KW-0233">DNA recombination</keyword>
<evidence type="ECO:0000313" key="8">
    <source>
        <dbReference type="Proteomes" id="UP000522333"/>
    </source>
</evidence>
<keyword evidence="4" id="KW-0238">DNA-binding</keyword>
<keyword evidence="3" id="KW-0460">Magnesium</keyword>
<dbReference type="InterPro" id="IPR002176">
    <property type="entry name" value="X-over_junc_endoDNase_RuvC"/>
</dbReference>
<dbReference type="Pfam" id="PF02075">
    <property type="entry name" value="RuvC"/>
    <property type="match status" value="1"/>
</dbReference>
<reference evidence="7 8" key="1">
    <citation type="submission" date="2020-04" db="EMBL/GenBank/DDBJ databases">
        <authorList>
            <person name="Hitch T.C.A."/>
            <person name="Wylensek D."/>
            <person name="Clavel T."/>
        </authorList>
    </citation>
    <scope>NUCLEOTIDE SEQUENCE [LARGE SCALE GENOMIC DNA]</scope>
    <source>
        <strain evidence="7 8">PG-251-APC-1</strain>
    </source>
</reference>
<comment type="similarity">
    <text evidence="1">Belongs to the RuvC family.</text>
</comment>
<evidence type="ECO:0000256" key="1">
    <source>
        <dbReference type="ARBA" id="ARBA00009518"/>
    </source>
</evidence>
<dbReference type="GO" id="GO:0003677">
    <property type="term" value="F:DNA binding"/>
    <property type="evidence" value="ECO:0007669"/>
    <property type="project" value="UniProtKB-KW"/>
</dbReference>
<evidence type="ECO:0000256" key="6">
    <source>
        <dbReference type="ARBA" id="ARBA00023204"/>
    </source>
</evidence>
<evidence type="ECO:0000256" key="4">
    <source>
        <dbReference type="ARBA" id="ARBA00023125"/>
    </source>
</evidence>
<dbReference type="GO" id="GO:0006310">
    <property type="term" value="P:DNA recombination"/>
    <property type="evidence" value="ECO:0007669"/>
    <property type="project" value="UniProtKB-KW"/>
</dbReference>
<evidence type="ECO:0000256" key="2">
    <source>
        <dbReference type="ARBA" id="ARBA00022763"/>
    </source>
</evidence>
<dbReference type="GO" id="GO:0004520">
    <property type="term" value="F:DNA endonuclease activity"/>
    <property type="evidence" value="ECO:0007669"/>
    <property type="project" value="InterPro"/>
</dbReference>
<dbReference type="AlphaFoldDB" id="A0A848CJ55"/>
<protein>
    <submittedName>
        <fullName evidence="7">Crossover junction endodeoxyribonuclease RuvC</fullName>
    </submittedName>
</protein>
<accession>A0A848CJ55</accession>
<dbReference type="SUPFAM" id="SSF53098">
    <property type="entry name" value="Ribonuclease H-like"/>
    <property type="match status" value="1"/>
</dbReference>